<comment type="caution">
    <text evidence="1">The sequence shown here is derived from an EMBL/GenBank/DDBJ whole genome shotgun (WGS) entry which is preliminary data.</text>
</comment>
<dbReference type="EMBL" id="JASBWR010000048">
    <property type="protein sequence ID" value="KAJ9102987.1"/>
    <property type="molecule type" value="Genomic_DNA"/>
</dbReference>
<organism evidence="1 2">
    <name type="scientific">Naganishia cerealis</name>
    <dbReference type="NCBI Taxonomy" id="610337"/>
    <lineage>
        <taxon>Eukaryota</taxon>
        <taxon>Fungi</taxon>
        <taxon>Dikarya</taxon>
        <taxon>Basidiomycota</taxon>
        <taxon>Agaricomycotina</taxon>
        <taxon>Tremellomycetes</taxon>
        <taxon>Filobasidiales</taxon>
        <taxon>Filobasidiaceae</taxon>
        <taxon>Naganishia</taxon>
    </lineage>
</organism>
<keyword evidence="2" id="KW-1185">Reference proteome</keyword>
<proteinExistence type="predicted"/>
<gene>
    <name evidence="1" type="ORF">QFC19_004544</name>
</gene>
<dbReference type="Proteomes" id="UP001241377">
    <property type="component" value="Unassembled WGS sequence"/>
</dbReference>
<name>A0ACC2VVQ7_9TREE</name>
<evidence type="ECO:0000313" key="1">
    <source>
        <dbReference type="EMBL" id="KAJ9102987.1"/>
    </source>
</evidence>
<sequence length="540" mass="60638">MQLSLERIQQLSQQYLSYLQHRRLVGRAAAPHPPTNAESRKLQTWIALFFMSGQMASGLAEYLRKESRDRRTQRMTQVYRGYMHGVDAVMNEDLLAQARSLLPDFDQLNATSPIDPSEHAFPLASDDVKAIQLVKWFKHDFMHWVDPIKCPSCAGDTTHQSSSGHESMTAEERQVAGRLEVWKCNDSDCGGIDRFLRLNDLSALLKSRRGRCGEFANLFTLFLHAAALQWRIVVNAEDHVWNEYWSASAQRWIHMDPSEGSADQPLVYDLGWGKKQSYCIAFGPTGGKDVTRGYVSDWEDVGGCQERRTLWMEDDLNDMIKRFTDERRSKLQLHQAPWLPSVNELEHQDVKEEDYLADYRKRVADAKKHAFDGRSSGTLDWRAQRKEIGGGASAEEVIPIDIDMSSSLADLCLYGSADIRASDENEENTVLSLTPLETDKTGSAFLVTDLAASDSYVADITFRIRKRKGQEGADGMGVATMSVPSEELSLYREAGGQVRVMGDGGAGLGYTGLGTPDDFAIEIDTYRRSALAFFCCAYVH</sequence>
<protein>
    <submittedName>
        <fullName evidence="1">Uncharacterized protein</fullName>
    </submittedName>
</protein>
<reference evidence="1" key="1">
    <citation type="submission" date="2023-04" db="EMBL/GenBank/DDBJ databases">
        <title>Draft Genome sequencing of Naganishia species isolated from polar environments using Oxford Nanopore Technology.</title>
        <authorList>
            <person name="Leo P."/>
            <person name="Venkateswaran K."/>
        </authorList>
    </citation>
    <scope>NUCLEOTIDE SEQUENCE</scope>
    <source>
        <strain evidence="1">MNA-CCFEE 5261</strain>
    </source>
</reference>
<evidence type="ECO:0000313" key="2">
    <source>
        <dbReference type="Proteomes" id="UP001241377"/>
    </source>
</evidence>
<accession>A0ACC2VVQ7</accession>